<dbReference type="EMBL" id="JAAXPI010000004">
    <property type="protein sequence ID" value="NKZ03140.1"/>
    <property type="molecule type" value="Genomic_DNA"/>
</dbReference>
<sequence length="69" mass="7489">MRALNATTARYVDDFAANTQQVGDAWGTEAASGVIDRVTTVERDLASEEAPMQCDICKKTITADFYLGD</sequence>
<reference evidence="1 2" key="1">
    <citation type="submission" date="2020-04" db="EMBL/GenBank/DDBJ databases">
        <title>MicrobeNet Type strains.</title>
        <authorList>
            <person name="Nicholson A.C."/>
        </authorList>
    </citation>
    <scope>NUCLEOTIDE SEQUENCE [LARGE SCALE GENOMIC DNA]</scope>
    <source>
        <strain evidence="1 2">ATCC BAA-277</strain>
    </source>
</reference>
<dbReference type="RefSeq" id="WP_157437952.1">
    <property type="nucleotide sequence ID" value="NZ_JAAXPI010000004.1"/>
</dbReference>
<name>A0A846YQS1_9ACTN</name>
<dbReference type="AlphaFoldDB" id="A0A846YQS1"/>
<proteinExistence type="predicted"/>
<accession>A0A846YQS1</accession>
<evidence type="ECO:0000313" key="2">
    <source>
        <dbReference type="Proteomes" id="UP000579250"/>
    </source>
</evidence>
<gene>
    <name evidence="1" type="ORF">HGB48_05165</name>
</gene>
<evidence type="ECO:0000313" key="1">
    <source>
        <dbReference type="EMBL" id="NKZ03140.1"/>
    </source>
</evidence>
<protein>
    <submittedName>
        <fullName evidence="1">Uncharacterized protein</fullName>
    </submittedName>
</protein>
<dbReference type="Proteomes" id="UP000579250">
    <property type="component" value="Unassembled WGS sequence"/>
</dbReference>
<comment type="caution">
    <text evidence="1">The sequence shown here is derived from an EMBL/GenBank/DDBJ whole genome shotgun (WGS) entry which is preliminary data.</text>
</comment>
<keyword evidence="2" id="KW-1185">Reference proteome</keyword>
<organism evidence="1 2">
    <name type="scientific">Actinomadura latina</name>
    <dbReference type="NCBI Taxonomy" id="163603"/>
    <lineage>
        <taxon>Bacteria</taxon>
        <taxon>Bacillati</taxon>
        <taxon>Actinomycetota</taxon>
        <taxon>Actinomycetes</taxon>
        <taxon>Streptosporangiales</taxon>
        <taxon>Thermomonosporaceae</taxon>
        <taxon>Actinomadura</taxon>
    </lineage>
</organism>